<dbReference type="PANTHER" id="PTHR12757">
    <property type="entry name" value="TUMOR NECROSIS FACTOR INDUCED PROTEIN"/>
    <property type="match status" value="1"/>
</dbReference>
<reference evidence="1 3" key="1">
    <citation type="submission" date="2008-03" db="EMBL/GenBank/DDBJ databases">
        <title>Annotation of Ixodes scapularis.</title>
        <authorList>
            <consortium name="Ixodes scapularis Genome Project Consortium"/>
            <person name="Caler E."/>
            <person name="Hannick L.I."/>
            <person name="Bidwell S."/>
            <person name="Joardar V."/>
            <person name="Thiagarajan M."/>
            <person name="Amedeo P."/>
            <person name="Galinsky K.J."/>
            <person name="Schobel S."/>
            <person name="Inman J."/>
            <person name="Hostetler J."/>
            <person name="Miller J."/>
            <person name="Hammond M."/>
            <person name="Megy K."/>
            <person name="Lawson D."/>
            <person name="Kodira C."/>
            <person name="Sutton G."/>
            <person name="Meyer J."/>
            <person name="Hill C.A."/>
            <person name="Birren B."/>
            <person name="Nene V."/>
            <person name="Collins F."/>
            <person name="Alarcon-Chaidez F."/>
            <person name="Wikel S."/>
            <person name="Strausberg R."/>
        </authorList>
    </citation>
    <scope>NUCLEOTIDE SEQUENCE [LARGE SCALE GENOMIC DNA]</scope>
    <source>
        <strain evidence="3">Wikel</strain>
        <strain evidence="1">Wikel colony</strain>
    </source>
</reference>
<gene>
    <name evidence="1" type="ORF">IscW_ISCW011774</name>
</gene>
<dbReference type="GO" id="GO:0005737">
    <property type="term" value="C:cytoplasm"/>
    <property type="evidence" value="ECO:0000318"/>
    <property type="project" value="GO_Central"/>
</dbReference>
<dbReference type="VEuPathDB" id="VectorBase:ISCI011774"/>
<evidence type="ECO:0000313" key="3">
    <source>
        <dbReference type="Proteomes" id="UP000001555"/>
    </source>
</evidence>
<dbReference type="GO" id="GO:0042981">
    <property type="term" value="P:regulation of apoptotic process"/>
    <property type="evidence" value="ECO:0007669"/>
    <property type="project" value="InterPro"/>
</dbReference>
<dbReference type="Pfam" id="PF05527">
    <property type="entry name" value="TNFAIP8"/>
    <property type="match status" value="1"/>
</dbReference>
<sequence>MPATRPIESLVNGAVAEFRAKDIGLRAQKKLLSRMSNKTVAKAFIDDVSAGLLDSLYRLVKQLTGNKKDAEKLTKNMIKMVVKVGVLHRNEQFSPEELQLGRDLQRKLRSLAMSVVSFHEVDYSYDRQYLLGAVQECGALLKDLVRHHLTPKSLVRVDHVFGFFGTPETLDAVFRADSVHRDSLARVVADLHKALDQGSL</sequence>
<dbReference type="Proteomes" id="UP000001555">
    <property type="component" value="Unassembled WGS sequence"/>
</dbReference>
<dbReference type="Gene3D" id="1.20.1440.160">
    <property type="entry name" value="Tumor necrosis factor alpha-induced protein 8-like"/>
    <property type="match status" value="1"/>
</dbReference>
<proteinExistence type="evidence at protein level"/>
<dbReference type="InterPro" id="IPR008477">
    <property type="entry name" value="TNFAIP8-like"/>
</dbReference>
<dbReference type="PaxDb" id="6945-B7Q629"/>
<keyword evidence="3" id="KW-1185">Reference proteome</keyword>
<name>B7Q629_IXOSC</name>
<dbReference type="VEuPathDB" id="VectorBase:ISCP_026380"/>
<dbReference type="FunFam" id="1.20.1440.160:FF:000001">
    <property type="entry name" value="Tumor necrosis factor alpha-induced protein 8-like 1"/>
    <property type="match status" value="1"/>
</dbReference>
<dbReference type="EMBL" id="DS865121">
    <property type="protein sequence ID" value="EEC14301.1"/>
    <property type="molecule type" value="Genomic_DNA"/>
</dbReference>
<evidence type="ECO:0000313" key="2">
    <source>
        <dbReference type="EnsemblMetazoa" id="ISCW011774-PA"/>
    </source>
</evidence>
<dbReference type="AlphaFoldDB" id="B7Q629"/>
<organism>
    <name type="scientific">Ixodes scapularis</name>
    <name type="common">Black-legged tick</name>
    <name type="synonym">Deer tick</name>
    <dbReference type="NCBI Taxonomy" id="6945"/>
    <lineage>
        <taxon>Eukaryota</taxon>
        <taxon>Metazoa</taxon>
        <taxon>Ecdysozoa</taxon>
        <taxon>Arthropoda</taxon>
        <taxon>Chelicerata</taxon>
        <taxon>Arachnida</taxon>
        <taxon>Acari</taxon>
        <taxon>Parasitiformes</taxon>
        <taxon>Ixodida</taxon>
        <taxon>Ixodoidea</taxon>
        <taxon>Ixodidae</taxon>
        <taxon>Ixodinae</taxon>
        <taxon>Ixodes</taxon>
    </lineage>
</organism>
<dbReference type="InterPro" id="IPR038355">
    <property type="entry name" value="TNFAIP8_sf"/>
</dbReference>
<dbReference type="EnsemblMetazoa" id="ISCW011774-RA">
    <property type="protein sequence ID" value="ISCW011774-PA"/>
    <property type="gene ID" value="ISCW011774"/>
</dbReference>
<dbReference type="VEuPathDB" id="VectorBase:ISCW011774"/>
<evidence type="ECO:0000313" key="1">
    <source>
        <dbReference type="EMBL" id="EEC14301.1"/>
    </source>
</evidence>
<protein>
    <submittedName>
        <fullName evidence="1 2">Tumor necrosis factor induced protein, putative</fullName>
    </submittedName>
</protein>
<reference evidence="2" key="2">
    <citation type="submission" date="2020-05" db="UniProtKB">
        <authorList>
            <consortium name="EnsemblMetazoa"/>
        </authorList>
    </citation>
    <scope>IDENTIFICATION</scope>
    <source>
        <strain evidence="2">wikel</strain>
    </source>
</reference>
<dbReference type="FunCoup" id="B7Q629">
    <property type="interactions" value="164"/>
</dbReference>
<evidence type="ECO:0007829" key="4">
    <source>
        <dbReference type="PeptideAtlas" id="B7Q629"/>
    </source>
</evidence>
<dbReference type="HOGENOM" id="CLU_085918_1_0_1"/>
<keyword evidence="4" id="KW-1267">Proteomics identification</keyword>
<dbReference type="EMBL" id="ABJB010384196">
    <property type="status" value="NOT_ANNOTATED_CDS"/>
    <property type="molecule type" value="Genomic_DNA"/>
</dbReference>
<dbReference type="OrthoDB" id="10055976at2759"/>
<dbReference type="InParanoid" id="B7Q629"/>
<dbReference type="STRING" id="6945.B7Q629"/>
<accession>B7Q629</accession>
<dbReference type="PANTHER" id="PTHR12757:SF1">
    <property type="entry name" value="PROTEIN SALIVARY GLANDS MARRED"/>
    <property type="match status" value="1"/>
</dbReference>